<dbReference type="GO" id="GO:0005737">
    <property type="term" value="C:cytoplasm"/>
    <property type="evidence" value="ECO:0007669"/>
    <property type="project" value="TreeGrafter"/>
</dbReference>
<dbReference type="InterPro" id="IPR001270">
    <property type="entry name" value="ClpA/B"/>
</dbReference>
<dbReference type="GO" id="GO:0005524">
    <property type="term" value="F:ATP binding"/>
    <property type="evidence" value="ECO:0007669"/>
    <property type="project" value="UniProtKB-KW"/>
</dbReference>
<keyword evidence="3" id="KW-0143">Chaperone</keyword>
<dbReference type="SUPFAM" id="SSF52540">
    <property type="entry name" value="P-loop containing nucleoside triphosphate hydrolases"/>
    <property type="match status" value="2"/>
</dbReference>
<feature type="transmembrane region" description="Helical" evidence="4">
    <location>
        <begin position="20"/>
        <end position="43"/>
    </location>
</feature>
<dbReference type="CDD" id="cd19499">
    <property type="entry name" value="RecA-like_ClpB_Hsp104-like"/>
    <property type="match status" value="1"/>
</dbReference>
<dbReference type="CDD" id="cd00009">
    <property type="entry name" value="AAA"/>
    <property type="match status" value="1"/>
</dbReference>
<evidence type="ECO:0008006" key="9">
    <source>
        <dbReference type="Google" id="ProtNLM"/>
    </source>
</evidence>
<keyword evidence="4" id="KW-0812">Transmembrane</keyword>
<dbReference type="PANTHER" id="PTHR11638">
    <property type="entry name" value="ATP-DEPENDENT CLP PROTEASE"/>
    <property type="match status" value="1"/>
</dbReference>
<keyword evidence="4" id="KW-0472">Membrane</keyword>
<dbReference type="Gene3D" id="1.10.8.60">
    <property type="match status" value="2"/>
</dbReference>
<dbReference type="InterPro" id="IPR050130">
    <property type="entry name" value="ClpA_ClpB"/>
</dbReference>
<dbReference type="Proteomes" id="UP000178870">
    <property type="component" value="Unassembled WGS sequence"/>
</dbReference>
<feature type="domain" description="AAA+ ATPase" evidence="5">
    <location>
        <begin position="557"/>
        <end position="724"/>
    </location>
</feature>
<feature type="transmembrane region" description="Helical" evidence="4">
    <location>
        <begin position="64"/>
        <end position="83"/>
    </location>
</feature>
<dbReference type="PANTHER" id="PTHR11638:SF175">
    <property type="entry name" value="ATP-DEPENDENT CLP PROTEASE, ATP-BINDING SUBUNIT CLPC"/>
    <property type="match status" value="1"/>
</dbReference>
<dbReference type="PRINTS" id="PR00300">
    <property type="entry name" value="CLPPROTEASEA"/>
</dbReference>
<evidence type="ECO:0000256" key="3">
    <source>
        <dbReference type="ARBA" id="ARBA00023186"/>
    </source>
</evidence>
<dbReference type="Pfam" id="PF17871">
    <property type="entry name" value="AAA_lid_9"/>
    <property type="match status" value="1"/>
</dbReference>
<keyword evidence="4" id="KW-1133">Transmembrane helix</keyword>
<dbReference type="InterPro" id="IPR027417">
    <property type="entry name" value="P-loop_NTPase"/>
</dbReference>
<sequence>MGFLAWHYTEGLNFYANRYVYALRSIIHYFSLTVLLTSLFAPWKRLVISEKKPGFDLMYELESLSFNLVSRGIGAVVRIILFITGMLTLFFFFIFGAAGFLIWIILPVLSLGVYERARRSPKVVAQELWRKMQSRTPISAFFGSEPGVFLAAHLSASSKNLIAKAKPVQINKEVLPASVSEIVDLLIKGETWSETALREEGLTKEDIVMAARWFDKRLESGFSAKGGPASGWGSPGIGRELLFGYTPQLKQYSTDMGARTDFTHHLIGRGDVVSRMERALTGGKSVILTGEPGVGKKTVVYEFARRAVTGEFGAELSYRRVLELDYNFVFSGTLDKNRKKQKMADILEEAAAAGNIILVLRDLQRLTTLSLEGLDLTDIFETHLEKGKLKIIAISTNDDYEKYLARASRLRKFFETVDVDEPSLEEAREIILEAANDWEKKKNIVITVPGLTKILEGSAQYITDTPFPEKALELLDAVVFYNDQTRADDIITVEDVNKVLAEKTGISFANLSHDENTRLANLEEIIHERLVNQDEAVNLIAKILRSKSLGVTSSKRPIGSFLFLGPTGVGKTETAKVLAKVYFGSEDKIIRFDMAEYVGREGLERLIGSAALNQPGALTTVIKNEPASLLLLDEIEKAPAEVFNLFLAILDEGVITDAFDKKVSCSNLFVIATSNAGAEYIRELVTKDETNLQEKVVDNILKNNIFSPELVNRFDGVVVYEPLTTLHLTKVAQILLSDLARNLEKKNIMLSFSKEAVKKLAEDGYEPEFGARPMRRIIELSIGDLLGKAMLSGEIKSGDNVTILPGSAKGEFLWEKK</sequence>
<feature type="domain" description="AAA+ ATPase" evidence="5">
    <location>
        <begin position="282"/>
        <end position="423"/>
    </location>
</feature>
<dbReference type="EMBL" id="MGGP01000022">
    <property type="protein sequence ID" value="OGM31686.1"/>
    <property type="molecule type" value="Genomic_DNA"/>
</dbReference>
<evidence type="ECO:0000259" key="5">
    <source>
        <dbReference type="SMART" id="SM00382"/>
    </source>
</evidence>
<dbReference type="GO" id="GO:0016887">
    <property type="term" value="F:ATP hydrolysis activity"/>
    <property type="evidence" value="ECO:0007669"/>
    <property type="project" value="InterPro"/>
</dbReference>
<evidence type="ECO:0000259" key="6">
    <source>
        <dbReference type="SMART" id="SM01086"/>
    </source>
</evidence>
<organism evidence="7 8">
    <name type="scientific">Candidatus Woesebacteria bacterium RIFCSPHIGHO2_01_FULL_44_21</name>
    <dbReference type="NCBI Taxonomy" id="1802503"/>
    <lineage>
        <taxon>Bacteria</taxon>
        <taxon>Candidatus Woeseibacteriota</taxon>
    </lineage>
</organism>
<dbReference type="SMART" id="SM01086">
    <property type="entry name" value="ClpB_D2-small"/>
    <property type="match status" value="1"/>
</dbReference>
<keyword evidence="1" id="KW-0547">Nucleotide-binding</keyword>
<reference evidence="7 8" key="1">
    <citation type="journal article" date="2016" name="Nat. Commun.">
        <title>Thousands of microbial genomes shed light on interconnected biogeochemical processes in an aquifer system.</title>
        <authorList>
            <person name="Anantharaman K."/>
            <person name="Brown C.T."/>
            <person name="Hug L.A."/>
            <person name="Sharon I."/>
            <person name="Castelle C.J."/>
            <person name="Probst A.J."/>
            <person name="Thomas B.C."/>
            <person name="Singh A."/>
            <person name="Wilkins M.J."/>
            <person name="Karaoz U."/>
            <person name="Brodie E.L."/>
            <person name="Williams K.H."/>
            <person name="Hubbard S.S."/>
            <person name="Banfield J.F."/>
        </authorList>
    </citation>
    <scope>NUCLEOTIDE SEQUENCE [LARGE SCALE GENOMIC DNA]</scope>
</reference>
<dbReference type="InterPro" id="IPR019489">
    <property type="entry name" value="Clp_ATPase_C"/>
</dbReference>
<evidence type="ECO:0000256" key="2">
    <source>
        <dbReference type="ARBA" id="ARBA00022840"/>
    </source>
</evidence>
<name>A0A1F7YWG2_9BACT</name>
<evidence type="ECO:0000313" key="7">
    <source>
        <dbReference type="EMBL" id="OGM31686.1"/>
    </source>
</evidence>
<protein>
    <recommendedName>
        <fullName evidence="9">Clp R domain-containing protein</fullName>
    </recommendedName>
</protein>
<gene>
    <name evidence="7" type="ORF">A2803_04625</name>
</gene>
<dbReference type="InterPro" id="IPR003593">
    <property type="entry name" value="AAA+_ATPase"/>
</dbReference>
<keyword evidence="2" id="KW-0067">ATP-binding</keyword>
<dbReference type="InterPro" id="IPR041546">
    <property type="entry name" value="ClpA/ClpB_AAA_lid"/>
</dbReference>
<feature type="domain" description="Clp ATPase C-terminal" evidence="6">
    <location>
        <begin position="723"/>
        <end position="812"/>
    </location>
</feature>
<dbReference type="Pfam" id="PF07724">
    <property type="entry name" value="AAA_2"/>
    <property type="match status" value="1"/>
</dbReference>
<accession>A0A1F7YWG2</accession>
<comment type="caution">
    <text evidence="7">The sequence shown here is derived from an EMBL/GenBank/DDBJ whole genome shotgun (WGS) entry which is preliminary data.</text>
</comment>
<feature type="transmembrane region" description="Helical" evidence="4">
    <location>
        <begin position="89"/>
        <end position="114"/>
    </location>
</feature>
<evidence type="ECO:0000256" key="4">
    <source>
        <dbReference type="SAM" id="Phobius"/>
    </source>
</evidence>
<dbReference type="InterPro" id="IPR003959">
    <property type="entry name" value="ATPase_AAA_core"/>
</dbReference>
<evidence type="ECO:0000256" key="1">
    <source>
        <dbReference type="ARBA" id="ARBA00022741"/>
    </source>
</evidence>
<dbReference type="GO" id="GO:0034605">
    <property type="term" value="P:cellular response to heat"/>
    <property type="evidence" value="ECO:0007669"/>
    <property type="project" value="TreeGrafter"/>
</dbReference>
<dbReference type="SMART" id="SM00382">
    <property type="entry name" value="AAA"/>
    <property type="match status" value="2"/>
</dbReference>
<dbReference type="AlphaFoldDB" id="A0A1F7YWG2"/>
<dbReference type="Gene3D" id="3.40.50.300">
    <property type="entry name" value="P-loop containing nucleotide triphosphate hydrolases"/>
    <property type="match status" value="2"/>
</dbReference>
<evidence type="ECO:0000313" key="8">
    <source>
        <dbReference type="Proteomes" id="UP000178870"/>
    </source>
</evidence>
<dbReference type="Pfam" id="PF10431">
    <property type="entry name" value="ClpB_D2-small"/>
    <property type="match status" value="1"/>
</dbReference>
<proteinExistence type="predicted"/>